<dbReference type="AlphaFoldDB" id="L0JQ41"/>
<organism evidence="1 3">
    <name type="scientific">Natrinema pellirubrum (strain DSM 15624 / CIP 106293 / JCM 10476 / NCIMB 786 / 157)</name>
    <dbReference type="NCBI Taxonomy" id="797303"/>
    <lineage>
        <taxon>Archaea</taxon>
        <taxon>Methanobacteriati</taxon>
        <taxon>Methanobacteriota</taxon>
        <taxon>Stenosarchaea group</taxon>
        <taxon>Halobacteria</taxon>
        <taxon>Halobacteriales</taxon>
        <taxon>Natrialbaceae</taxon>
        <taxon>Natrinema</taxon>
    </lineage>
</organism>
<keyword evidence="1" id="KW-0614">Plasmid</keyword>
<dbReference type="EMBL" id="CP003373">
    <property type="protein sequence ID" value="AGB33650.1"/>
    <property type="molecule type" value="Genomic_DNA"/>
</dbReference>
<protein>
    <submittedName>
        <fullName evidence="1">Uncharacterized protein</fullName>
    </submittedName>
</protein>
<dbReference type="KEGG" id="npe:Natpe_3895"/>
<dbReference type="EMBL" id="AOIE01000133">
    <property type="protein sequence ID" value="ELY68268.1"/>
    <property type="molecule type" value="Genomic_DNA"/>
</dbReference>
<dbReference type="Proteomes" id="UP000011593">
    <property type="component" value="Unassembled WGS sequence"/>
</dbReference>
<evidence type="ECO:0000313" key="3">
    <source>
        <dbReference type="Proteomes" id="UP000010843"/>
    </source>
</evidence>
<geneLocation type="plasmid" evidence="1 3">
    <name>pNATPE01</name>
</geneLocation>
<evidence type="ECO:0000313" key="2">
    <source>
        <dbReference type="EMBL" id="ELY68268.1"/>
    </source>
</evidence>
<reference evidence="2 4" key="3">
    <citation type="journal article" date="2014" name="PLoS Genet.">
        <title>Phylogenetically driven sequencing of extremely halophilic archaea reveals strategies for static and dynamic osmo-response.</title>
        <authorList>
            <person name="Becker E.A."/>
            <person name="Seitzer P.M."/>
            <person name="Tritt A."/>
            <person name="Larsen D."/>
            <person name="Krusor M."/>
            <person name="Yao A.I."/>
            <person name="Wu D."/>
            <person name="Madern D."/>
            <person name="Eisen J.A."/>
            <person name="Darling A.E."/>
            <person name="Facciotti M.T."/>
        </authorList>
    </citation>
    <scope>NUCLEOTIDE SEQUENCE [LARGE SCALE GENOMIC DNA]</scope>
    <source>
        <strain evidence="2 4">DSM 15624</strain>
    </source>
</reference>
<reference evidence="3" key="1">
    <citation type="submission" date="2012-02" db="EMBL/GenBank/DDBJ databases">
        <title>Complete sequence of plasmid 1 of Natrinema pellirubrum DSM 15624.</title>
        <authorList>
            <person name="Lucas S."/>
            <person name="Han J."/>
            <person name="Lapidus A."/>
            <person name="Cheng J.-F."/>
            <person name="Goodwin L."/>
            <person name="Pitluck S."/>
            <person name="Peters L."/>
            <person name="Teshima H."/>
            <person name="Detter J.C."/>
            <person name="Han C."/>
            <person name="Tapia R."/>
            <person name="Land M."/>
            <person name="Hauser L."/>
            <person name="Kyrpides N."/>
            <person name="Ivanova N."/>
            <person name="Pagani I."/>
            <person name="Sproer C."/>
            <person name="Anderson I."/>
            <person name="Woyke T."/>
        </authorList>
    </citation>
    <scope>NUCLEOTIDE SEQUENCE [LARGE SCALE GENOMIC DNA]</scope>
    <source>
        <strain evidence="3">DSM 15624 / JCM 10476 / NCIMB 786</strain>
        <plasmid evidence="3">pNATPE01</plasmid>
    </source>
</reference>
<dbReference type="eggNOG" id="arCOG04497">
    <property type="taxonomic scope" value="Archaea"/>
</dbReference>
<dbReference type="InterPro" id="IPR058703">
    <property type="entry name" value="PIN-containing"/>
</dbReference>
<dbReference type="GeneID" id="14336361"/>
<gene>
    <name evidence="1" type="ordered locus">Natpe_3895</name>
    <name evidence="2" type="ORF">C488_21112</name>
</gene>
<dbReference type="PATRIC" id="fig|797303.5.peg.4171"/>
<dbReference type="Pfam" id="PF26425">
    <property type="entry name" value="PIN_halo"/>
    <property type="match status" value="1"/>
</dbReference>
<proteinExistence type="predicted"/>
<sequence length="211" mass="22875">MGLRSLLITGCEFVGEALDLCFEGFDPLSLLFECCLEFVDALTQQAVFLRQIRTTPVCLVSQQRNKYTALERFAQRNEITFVIPQRVYEELGGAPDRSTPGQTPINSAIDTGWVTVADELDYTNPTVSSVMDGVRGFIARESNRSEDNIEKADTALGGVAAHLLESGKAASICVLTTDDDAGNGVVTAIEAHGFDGQITFKDGFELIAEIT</sequence>
<dbReference type="Proteomes" id="UP000010843">
    <property type="component" value="Plasmid pNATPE01"/>
</dbReference>
<dbReference type="HOGENOM" id="CLU_113180_0_0_2"/>
<name>L0JQ41_NATP1</name>
<evidence type="ECO:0000313" key="1">
    <source>
        <dbReference type="EMBL" id="AGB33650.1"/>
    </source>
</evidence>
<accession>L0JQ41</accession>
<dbReference type="RefSeq" id="WP_006183550.1">
    <property type="nucleotide sequence ID" value="NC_019967.1"/>
</dbReference>
<reference evidence="1" key="2">
    <citation type="submission" date="2012-02" db="EMBL/GenBank/DDBJ databases">
        <title>Complete sequence of plasmid 1 of Natrinema pellirubrum DSM 15624.</title>
        <authorList>
            <consortium name="US DOE Joint Genome Institute"/>
            <person name="Lucas S."/>
            <person name="Han J."/>
            <person name="Lapidus A."/>
            <person name="Cheng J.-F."/>
            <person name="Goodwin L."/>
            <person name="Pitluck S."/>
            <person name="Peters L."/>
            <person name="Teshima H."/>
            <person name="Detter J.C."/>
            <person name="Han C."/>
            <person name="Tapia R."/>
            <person name="Land M."/>
            <person name="Hauser L."/>
            <person name="Kyrpides N."/>
            <person name="Ivanova N."/>
            <person name="Pagani I."/>
            <person name="Sproer C."/>
            <person name="Anderson I."/>
            <person name="Woyke T."/>
        </authorList>
    </citation>
    <scope>NUCLEOTIDE SEQUENCE</scope>
    <source>
        <strain evidence="1">DSM 15624</strain>
        <plasmid evidence="1">pNATPE01</plasmid>
    </source>
</reference>
<keyword evidence="4" id="KW-1185">Reference proteome</keyword>
<dbReference type="OrthoDB" id="198445at2157"/>
<evidence type="ECO:0000313" key="4">
    <source>
        <dbReference type="Proteomes" id="UP000011593"/>
    </source>
</evidence>